<accession>A0A1Q9JJ22</accession>
<gene>
    <name evidence="2" type="ORF">BHK98_09085</name>
</gene>
<evidence type="ECO:0000256" key="1">
    <source>
        <dbReference type="SAM" id="MobiDB-lite"/>
    </source>
</evidence>
<proteinExistence type="predicted"/>
<dbReference type="EMBL" id="MJIE01000001">
    <property type="protein sequence ID" value="OLR56203.1"/>
    <property type="molecule type" value="Genomic_DNA"/>
</dbReference>
<evidence type="ECO:0000313" key="3">
    <source>
        <dbReference type="Proteomes" id="UP000187404"/>
    </source>
</evidence>
<feature type="compositionally biased region" description="Basic and acidic residues" evidence="1">
    <location>
        <begin position="308"/>
        <end position="330"/>
    </location>
</feature>
<feature type="compositionally biased region" description="Basic and acidic residues" evidence="1">
    <location>
        <begin position="159"/>
        <end position="176"/>
    </location>
</feature>
<feature type="compositionally biased region" description="Basic and acidic residues" evidence="1">
    <location>
        <begin position="277"/>
        <end position="291"/>
    </location>
</feature>
<evidence type="ECO:0000313" key="2">
    <source>
        <dbReference type="EMBL" id="OLR56203.1"/>
    </source>
</evidence>
<feature type="region of interest" description="Disordered" evidence="1">
    <location>
        <begin position="265"/>
        <end position="391"/>
    </location>
</feature>
<name>A0A1Q9JJ22_9FIRM</name>
<sequence length="391" mass="43616">MAQDYGEDVGEMLMQAIGNQTGRALERFIDNKARDWHKERLMESGKSEEEAEIEAEALASREQVCLPFGTSNDAAYFAQVCRENGTFASALADREGNGFIQFAEDDIKAIKDCAPQFAEVMSLRQEQSIVERLENSRPVTAEQLAGLTEITRLPNLPFRHPEETKSREAFRSDHSDGNLNHTESIRDKVLDARDRSRDFNDFEQILARQGIGITTTRKGEVMFYEARRGEDGSLLPFGKDAQGRTDWAVGADTLSRKWGVDATHDWFEKNRPAPGKEAGDRSRRQEHEGQRPVDGALDNDGATPDLDQGVKSHDSIDTDDHTARIEHEGVGTDVSPSMAREAEDRAARSSDSGYSLSSVAREMREAKTELEAESGTPSHELDISNRMKPVR</sequence>
<feature type="region of interest" description="Disordered" evidence="1">
    <location>
        <begin position="157"/>
        <end position="182"/>
    </location>
</feature>
<protein>
    <submittedName>
        <fullName evidence="2">Uncharacterized protein</fullName>
    </submittedName>
</protein>
<dbReference type="Proteomes" id="UP000187404">
    <property type="component" value="Unassembled WGS sequence"/>
</dbReference>
<feature type="compositionally biased region" description="Basic and acidic residues" evidence="1">
    <location>
        <begin position="361"/>
        <end position="370"/>
    </location>
</feature>
<comment type="caution">
    <text evidence="2">The sequence shown here is derived from an EMBL/GenBank/DDBJ whole genome shotgun (WGS) entry which is preliminary data.</text>
</comment>
<reference evidence="2 3" key="1">
    <citation type="journal article" date="2016" name="Appl. Environ. Microbiol.">
        <title>Function and Phylogeny of Bacterial Butyryl Coenzyme A:Acetate Transferases and Their Diversity in the Proximal Colon of Swine.</title>
        <authorList>
            <person name="Trachsel J."/>
            <person name="Bayles D.O."/>
            <person name="Looft T."/>
            <person name="Levine U.Y."/>
            <person name="Allen H.K."/>
        </authorList>
    </citation>
    <scope>NUCLEOTIDE SEQUENCE [LARGE SCALE GENOMIC DNA]</scope>
    <source>
        <strain evidence="2 3">68-3-10</strain>
    </source>
</reference>
<dbReference type="RefSeq" id="WP_075713597.1">
    <property type="nucleotide sequence ID" value="NZ_MJIE01000001.1"/>
</dbReference>
<dbReference type="OrthoDB" id="2080882at2"/>
<dbReference type="AlphaFoldDB" id="A0A1Q9JJ22"/>
<keyword evidence="3" id="KW-1185">Reference proteome</keyword>
<organism evidence="2 3">
    <name type="scientific">Hornefia porci</name>
    <dbReference type="NCBI Taxonomy" id="2652292"/>
    <lineage>
        <taxon>Bacteria</taxon>
        <taxon>Bacillati</taxon>
        <taxon>Bacillota</taxon>
        <taxon>Clostridia</taxon>
        <taxon>Peptostreptococcales</taxon>
        <taxon>Anaerovoracaceae</taxon>
        <taxon>Hornefia</taxon>
    </lineage>
</organism>
<dbReference type="STRING" id="1261640.BHK98_09085"/>